<feature type="transmembrane region" description="Helical" evidence="4">
    <location>
        <begin position="27"/>
        <end position="46"/>
    </location>
</feature>
<dbReference type="SUPFAM" id="SSF55073">
    <property type="entry name" value="Nucleotide cyclase"/>
    <property type="match status" value="1"/>
</dbReference>
<dbReference type="EC" id="2.7.7.65" evidence="1"/>
<sequence>MYKCYLKKVLEWLLGNKDNPFEYTHHAILLVGTVLYIYAAIANYYLELAGIYSIYFQLVLALLIFVIWYLSRWRNQFKKMRIAFITIIILVSIPANWIGNGGSNGPTYFVDLGLLIYISVSFKDLGIYRRLGQFFCIIIPIPLILFEKEYPDIIFQYATETQKQIDLTITFIIIGLFLIVMMESLSTRFKLERNKAEQLSKKLRNLSEKDSLTGLYNRRILDKQYSLWKTQDRIFSFALLDLDHFKKQNDQWGHNYGDDILRTFSSLLKDVAINNKGFAIRLGGEEFVLLLPLSADGSYQIIRQAADTFSKTPLLHGPVTFSAGVAQSTPNDNQSELLKRADNLMYQAKNKGRNCICK</sequence>
<dbReference type="PANTHER" id="PTHR45138">
    <property type="entry name" value="REGULATORY COMPONENTS OF SENSORY TRANSDUCTION SYSTEM"/>
    <property type="match status" value="1"/>
</dbReference>
<proteinExistence type="predicted"/>
<keyword evidence="3" id="KW-0175">Coiled coil</keyword>
<evidence type="ECO:0000259" key="5">
    <source>
        <dbReference type="PROSITE" id="PS50887"/>
    </source>
</evidence>
<protein>
    <recommendedName>
        <fullName evidence="1">diguanylate cyclase</fullName>
        <ecNumber evidence="1">2.7.7.65</ecNumber>
    </recommendedName>
</protein>
<feature type="domain" description="GGDEF" evidence="5">
    <location>
        <begin position="233"/>
        <end position="358"/>
    </location>
</feature>
<name>A0A1M5KRM5_9GAMM</name>
<dbReference type="GO" id="GO:0052621">
    <property type="term" value="F:diguanylate cyclase activity"/>
    <property type="evidence" value="ECO:0007669"/>
    <property type="project" value="UniProtKB-EC"/>
</dbReference>
<gene>
    <name evidence="6" type="ORF">SAMN02745753_04108</name>
</gene>
<feature type="transmembrane region" description="Helical" evidence="4">
    <location>
        <begin position="52"/>
        <end position="70"/>
    </location>
</feature>
<reference evidence="7" key="1">
    <citation type="submission" date="2016-11" db="EMBL/GenBank/DDBJ databases">
        <authorList>
            <person name="Varghese N."/>
            <person name="Submissions S."/>
        </authorList>
    </citation>
    <scope>NUCLEOTIDE SEQUENCE [LARGE SCALE GENOMIC DNA]</scope>
    <source>
        <strain evidence="7">DSM 16579</strain>
    </source>
</reference>
<feature type="transmembrane region" description="Helical" evidence="4">
    <location>
        <begin position="165"/>
        <end position="185"/>
    </location>
</feature>
<evidence type="ECO:0000313" key="7">
    <source>
        <dbReference type="Proteomes" id="UP000184517"/>
    </source>
</evidence>
<dbReference type="PROSITE" id="PS50887">
    <property type="entry name" value="GGDEF"/>
    <property type="match status" value="1"/>
</dbReference>
<dbReference type="InterPro" id="IPR000160">
    <property type="entry name" value="GGDEF_dom"/>
</dbReference>
<dbReference type="OrthoDB" id="9812260at2"/>
<dbReference type="CDD" id="cd01949">
    <property type="entry name" value="GGDEF"/>
    <property type="match status" value="1"/>
</dbReference>
<dbReference type="Gene3D" id="3.30.70.270">
    <property type="match status" value="1"/>
</dbReference>
<dbReference type="InterPro" id="IPR043128">
    <property type="entry name" value="Rev_trsase/Diguanyl_cyclase"/>
</dbReference>
<dbReference type="NCBIfam" id="TIGR00254">
    <property type="entry name" value="GGDEF"/>
    <property type="match status" value="1"/>
</dbReference>
<evidence type="ECO:0000256" key="2">
    <source>
        <dbReference type="ARBA" id="ARBA00034247"/>
    </source>
</evidence>
<feature type="transmembrane region" description="Helical" evidence="4">
    <location>
        <begin position="82"/>
        <end position="99"/>
    </location>
</feature>
<dbReference type="STRING" id="1122206.SAMN02745753_04108"/>
<accession>A0A1M5KRM5</accession>
<evidence type="ECO:0000256" key="4">
    <source>
        <dbReference type="SAM" id="Phobius"/>
    </source>
</evidence>
<dbReference type="AlphaFoldDB" id="A0A1M5KRM5"/>
<evidence type="ECO:0000256" key="3">
    <source>
        <dbReference type="SAM" id="Coils"/>
    </source>
</evidence>
<evidence type="ECO:0000313" key="6">
    <source>
        <dbReference type="EMBL" id="SHG55437.1"/>
    </source>
</evidence>
<dbReference type="SMART" id="SM00267">
    <property type="entry name" value="GGDEF"/>
    <property type="match status" value="1"/>
</dbReference>
<dbReference type="Proteomes" id="UP000184517">
    <property type="component" value="Unassembled WGS sequence"/>
</dbReference>
<organism evidence="6 7">
    <name type="scientific">Marinomonas polaris DSM 16579</name>
    <dbReference type="NCBI Taxonomy" id="1122206"/>
    <lineage>
        <taxon>Bacteria</taxon>
        <taxon>Pseudomonadati</taxon>
        <taxon>Pseudomonadota</taxon>
        <taxon>Gammaproteobacteria</taxon>
        <taxon>Oceanospirillales</taxon>
        <taxon>Oceanospirillaceae</taxon>
        <taxon>Marinomonas</taxon>
    </lineage>
</organism>
<dbReference type="InterPro" id="IPR029787">
    <property type="entry name" value="Nucleotide_cyclase"/>
</dbReference>
<evidence type="ECO:0000256" key="1">
    <source>
        <dbReference type="ARBA" id="ARBA00012528"/>
    </source>
</evidence>
<dbReference type="EMBL" id="FQVF01000024">
    <property type="protein sequence ID" value="SHG55437.1"/>
    <property type="molecule type" value="Genomic_DNA"/>
</dbReference>
<feature type="transmembrane region" description="Helical" evidence="4">
    <location>
        <begin position="127"/>
        <end position="145"/>
    </location>
</feature>
<dbReference type="Pfam" id="PF00990">
    <property type="entry name" value="GGDEF"/>
    <property type="match status" value="1"/>
</dbReference>
<keyword evidence="7" id="KW-1185">Reference proteome</keyword>
<dbReference type="InterPro" id="IPR050469">
    <property type="entry name" value="Diguanylate_Cyclase"/>
</dbReference>
<keyword evidence="4" id="KW-0472">Membrane</keyword>
<feature type="coiled-coil region" evidence="3">
    <location>
        <begin position="182"/>
        <end position="209"/>
    </location>
</feature>
<keyword evidence="4" id="KW-0812">Transmembrane</keyword>
<keyword evidence="4" id="KW-1133">Transmembrane helix</keyword>
<dbReference type="PANTHER" id="PTHR45138:SF9">
    <property type="entry name" value="DIGUANYLATE CYCLASE DGCM-RELATED"/>
    <property type="match status" value="1"/>
</dbReference>
<comment type="catalytic activity">
    <reaction evidence="2">
        <text>2 GTP = 3',3'-c-di-GMP + 2 diphosphate</text>
        <dbReference type="Rhea" id="RHEA:24898"/>
        <dbReference type="ChEBI" id="CHEBI:33019"/>
        <dbReference type="ChEBI" id="CHEBI:37565"/>
        <dbReference type="ChEBI" id="CHEBI:58805"/>
        <dbReference type="EC" id="2.7.7.65"/>
    </reaction>
</comment>